<evidence type="ECO:0000259" key="7">
    <source>
        <dbReference type="PROSITE" id="PS50048"/>
    </source>
</evidence>
<dbReference type="PANTHER" id="PTHR36206:SF4">
    <property type="entry name" value="HYPOTHETICAL CONSERVED PROTEIN (EUROFUNG)-RELATED"/>
    <property type="match status" value="1"/>
</dbReference>
<dbReference type="AlphaFoldDB" id="A0A8K0X726"/>
<dbReference type="EMBL" id="JAGPXD010000002">
    <property type="protein sequence ID" value="KAH7368159.1"/>
    <property type="molecule type" value="Genomic_DNA"/>
</dbReference>
<keyword evidence="9" id="KW-1185">Reference proteome</keyword>
<dbReference type="OrthoDB" id="1919336at2759"/>
<dbReference type="InterPro" id="IPR052360">
    <property type="entry name" value="Transcr_Regulatory_Proteins"/>
</dbReference>
<keyword evidence="6" id="KW-0539">Nucleus</keyword>
<evidence type="ECO:0000256" key="5">
    <source>
        <dbReference type="ARBA" id="ARBA00023163"/>
    </source>
</evidence>
<dbReference type="PROSITE" id="PS00463">
    <property type="entry name" value="ZN2_CY6_FUNGAL_1"/>
    <property type="match status" value="1"/>
</dbReference>
<evidence type="ECO:0000256" key="2">
    <source>
        <dbReference type="ARBA" id="ARBA00022833"/>
    </source>
</evidence>
<dbReference type="CDD" id="cd00067">
    <property type="entry name" value="GAL4"/>
    <property type="match status" value="1"/>
</dbReference>
<dbReference type="InterPro" id="IPR001138">
    <property type="entry name" value="Zn2Cys6_DnaBD"/>
</dbReference>
<evidence type="ECO:0000313" key="9">
    <source>
        <dbReference type="Proteomes" id="UP000813385"/>
    </source>
</evidence>
<dbReference type="Proteomes" id="UP000813385">
    <property type="component" value="Unassembled WGS sequence"/>
</dbReference>
<evidence type="ECO:0000313" key="8">
    <source>
        <dbReference type="EMBL" id="KAH7368159.1"/>
    </source>
</evidence>
<keyword evidence="3" id="KW-0805">Transcription regulation</keyword>
<reference evidence="8" key="1">
    <citation type="journal article" date="2021" name="Nat. Commun.">
        <title>Genetic determinants of endophytism in the Arabidopsis root mycobiome.</title>
        <authorList>
            <person name="Mesny F."/>
            <person name="Miyauchi S."/>
            <person name="Thiergart T."/>
            <person name="Pickel B."/>
            <person name="Atanasova L."/>
            <person name="Karlsson M."/>
            <person name="Huettel B."/>
            <person name="Barry K.W."/>
            <person name="Haridas S."/>
            <person name="Chen C."/>
            <person name="Bauer D."/>
            <person name="Andreopoulos W."/>
            <person name="Pangilinan J."/>
            <person name="LaButti K."/>
            <person name="Riley R."/>
            <person name="Lipzen A."/>
            <person name="Clum A."/>
            <person name="Drula E."/>
            <person name="Henrissat B."/>
            <person name="Kohler A."/>
            <person name="Grigoriev I.V."/>
            <person name="Martin F.M."/>
            <person name="Hacquard S."/>
        </authorList>
    </citation>
    <scope>NUCLEOTIDE SEQUENCE</scope>
    <source>
        <strain evidence="8">MPI-CAGE-AT-0016</strain>
    </source>
</reference>
<keyword evidence="5" id="KW-0804">Transcription</keyword>
<organism evidence="8 9">
    <name type="scientific">Plectosphaerella cucumerina</name>
    <dbReference type="NCBI Taxonomy" id="40658"/>
    <lineage>
        <taxon>Eukaryota</taxon>
        <taxon>Fungi</taxon>
        <taxon>Dikarya</taxon>
        <taxon>Ascomycota</taxon>
        <taxon>Pezizomycotina</taxon>
        <taxon>Sordariomycetes</taxon>
        <taxon>Hypocreomycetidae</taxon>
        <taxon>Glomerellales</taxon>
        <taxon>Plectosphaerellaceae</taxon>
        <taxon>Plectosphaerella</taxon>
    </lineage>
</organism>
<dbReference type="GO" id="GO:0008270">
    <property type="term" value="F:zinc ion binding"/>
    <property type="evidence" value="ECO:0007669"/>
    <property type="project" value="InterPro"/>
</dbReference>
<dbReference type="SMART" id="SM00066">
    <property type="entry name" value="GAL4"/>
    <property type="match status" value="1"/>
</dbReference>
<dbReference type="GO" id="GO:0003677">
    <property type="term" value="F:DNA binding"/>
    <property type="evidence" value="ECO:0007669"/>
    <property type="project" value="UniProtKB-KW"/>
</dbReference>
<dbReference type="PROSITE" id="PS50048">
    <property type="entry name" value="ZN2_CY6_FUNGAL_2"/>
    <property type="match status" value="1"/>
</dbReference>
<dbReference type="GO" id="GO:0000981">
    <property type="term" value="F:DNA-binding transcription factor activity, RNA polymerase II-specific"/>
    <property type="evidence" value="ECO:0007669"/>
    <property type="project" value="InterPro"/>
</dbReference>
<dbReference type="InterPro" id="IPR036864">
    <property type="entry name" value="Zn2-C6_fun-type_DNA-bd_sf"/>
</dbReference>
<feature type="domain" description="Zn(2)-C6 fungal-type" evidence="7">
    <location>
        <begin position="7"/>
        <end position="35"/>
    </location>
</feature>
<sequence>MPKVRTSCVTCKVRHVKCDERRPVCSRCEKAHIKCDGYVRPAVKTAAVPVLAGHGRLLLPRGHPPPARLSNTDVVYFDLFRHQFVHDLSGHYHSDFWSRVVLALRHHIKAVSCFRQRMQPSASESSPRSVLIMTLLLLTFELMQGNMKSADGLMNCAIQLLKGSISLSRGEVGHRHHRQKIDDDMDDMEHMLPSLSLMSGYTPFLGSQLSNVSFWSVSTAWMPIDSADLSSIIKVQAHWNRFHTDCIAFIGKALLEQLQHVETDEAAREREQQTYLSQLTRWDSMLRKKLQEGTSAQQAKTQNVDKNTRRTLSMMQLHRLQLHVTISCCLDRTELLWDQFESDFHSMVAQCRALMTEDDFPAYRARFTLGAGLITPLGSVLTKCRNHDIRMMAAGLMKKLTWREGAWDADKMIIGKLGGAMLEERGRDAEGFIPSEHRWFWTGG</sequence>
<protein>
    <recommendedName>
        <fullName evidence="7">Zn(2)-C6 fungal-type domain-containing protein</fullName>
    </recommendedName>
</protein>
<keyword evidence="4" id="KW-0238">DNA-binding</keyword>
<evidence type="ECO:0000256" key="1">
    <source>
        <dbReference type="ARBA" id="ARBA00022723"/>
    </source>
</evidence>
<dbReference type="Gene3D" id="4.10.240.10">
    <property type="entry name" value="Zn(2)-C6 fungal-type DNA-binding domain"/>
    <property type="match status" value="1"/>
</dbReference>
<evidence type="ECO:0000256" key="4">
    <source>
        <dbReference type="ARBA" id="ARBA00023125"/>
    </source>
</evidence>
<keyword evidence="2" id="KW-0862">Zinc</keyword>
<comment type="caution">
    <text evidence="8">The sequence shown here is derived from an EMBL/GenBank/DDBJ whole genome shotgun (WGS) entry which is preliminary data.</text>
</comment>
<dbReference type="Pfam" id="PF00172">
    <property type="entry name" value="Zn_clus"/>
    <property type="match status" value="1"/>
</dbReference>
<dbReference type="PANTHER" id="PTHR36206">
    <property type="entry name" value="ASPERCRYPTIN BIOSYNTHESIS CLUSTER-SPECIFIC TRANSCRIPTION REGULATOR ATNN-RELATED"/>
    <property type="match status" value="1"/>
</dbReference>
<proteinExistence type="predicted"/>
<gene>
    <name evidence="8" type="ORF">B0T11DRAFT_349616</name>
</gene>
<evidence type="ECO:0000256" key="3">
    <source>
        <dbReference type="ARBA" id="ARBA00023015"/>
    </source>
</evidence>
<name>A0A8K0X726_9PEZI</name>
<evidence type="ECO:0000256" key="6">
    <source>
        <dbReference type="ARBA" id="ARBA00023242"/>
    </source>
</evidence>
<accession>A0A8K0X726</accession>
<keyword evidence="1" id="KW-0479">Metal-binding</keyword>
<dbReference type="SUPFAM" id="SSF57701">
    <property type="entry name" value="Zn2/Cys6 DNA-binding domain"/>
    <property type="match status" value="1"/>
</dbReference>